<dbReference type="Proteomes" id="UP000193200">
    <property type="component" value="Unassembled WGS sequence"/>
</dbReference>
<dbReference type="InterPro" id="IPR004254">
    <property type="entry name" value="AdipoR/HlyIII-related"/>
</dbReference>
<accession>A0A1Y5TQE9</accession>
<evidence type="ECO:0000256" key="3">
    <source>
        <dbReference type="ARBA" id="ARBA00022989"/>
    </source>
</evidence>
<dbReference type="AlphaFoldDB" id="A0A1Y5TQE9"/>
<feature type="transmembrane region" description="Helical" evidence="6">
    <location>
        <begin position="46"/>
        <end position="66"/>
    </location>
</feature>
<dbReference type="GO" id="GO:0016020">
    <property type="term" value="C:membrane"/>
    <property type="evidence" value="ECO:0007669"/>
    <property type="project" value="UniProtKB-SubCell"/>
</dbReference>
<dbReference type="EMBL" id="FWFR01000003">
    <property type="protein sequence ID" value="SLN69441.1"/>
    <property type="molecule type" value="Genomic_DNA"/>
</dbReference>
<dbReference type="PANTHER" id="PTHR20855:SF3">
    <property type="entry name" value="LD03007P"/>
    <property type="match status" value="1"/>
</dbReference>
<dbReference type="RefSeq" id="WP_085884563.1">
    <property type="nucleotide sequence ID" value="NZ_FWFR01000003.1"/>
</dbReference>
<keyword evidence="8" id="KW-1185">Reference proteome</keyword>
<sequence length="214" mass="22381">MFPDYSRSERLIDGLIHGLGVLLAVVAVPVLLAVAADGATRDFVTAAIYGAGLLAMLGFSAAYNLVSDPLWKGVLRRCDHAAIYLMIAGTYTPFSLVALGGWVGWALLALVWAVALAGALFKLAGPGSLDRASVTIYLALGWIGLPAAFMLVSVLPVTTLVLLGLGGLLYTAGVAFHLWERLPHHNAIWHAFVLGAAACHYAAVFLMLDGAGPA</sequence>
<feature type="transmembrane region" description="Helical" evidence="6">
    <location>
        <begin position="161"/>
        <end position="179"/>
    </location>
</feature>
<evidence type="ECO:0000256" key="1">
    <source>
        <dbReference type="ARBA" id="ARBA00004141"/>
    </source>
</evidence>
<feature type="transmembrane region" description="Helical" evidence="6">
    <location>
        <begin position="191"/>
        <end position="208"/>
    </location>
</feature>
<organism evidence="7 8">
    <name type="scientific">Oceanibacterium hippocampi</name>
    <dbReference type="NCBI Taxonomy" id="745714"/>
    <lineage>
        <taxon>Bacteria</taxon>
        <taxon>Pseudomonadati</taxon>
        <taxon>Pseudomonadota</taxon>
        <taxon>Alphaproteobacteria</taxon>
        <taxon>Sneathiellales</taxon>
        <taxon>Sneathiellaceae</taxon>
        <taxon>Oceanibacterium</taxon>
    </lineage>
</organism>
<feature type="binding site" evidence="5">
    <location>
        <position position="190"/>
    </location>
    <ligand>
        <name>Zn(2+)</name>
        <dbReference type="ChEBI" id="CHEBI:29105"/>
    </ligand>
</feature>
<evidence type="ECO:0000256" key="5">
    <source>
        <dbReference type="PIRSR" id="PIRSR604254-1"/>
    </source>
</evidence>
<keyword evidence="4 6" id="KW-0472">Membrane</keyword>
<proteinExistence type="predicted"/>
<evidence type="ECO:0000313" key="7">
    <source>
        <dbReference type="EMBL" id="SLN69441.1"/>
    </source>
</evidence>
<dbReference type="PANTHER" id="PTHR20855">
    <property type="entry name" value="ADIPOR/PROGESTIN RECEPTOR-RELATED"/>
    <property type="match status" value="1"/>
</dbReference>
<name>A0A1Y5TQE9_9PROT</name>
<evidence type="ECO:0000256" key="4">
    <source>
        <dbReference type="ARBA" id="ARBA00023136"/>
    </source>
</evidence>
<dbReference type="InParanoid" id="A0A1Y5TQE9"/>
<gene>
    <name evidence="7" type="ORF">OCH7691_03195</name>
</gene>
<evidence type="ECO:0000256" key="2">
    <source>
        <dbReference type="ARBA" id="ARBA00022692"/>
    </source>
</evidence>
<feature type="transmembrane region" description="Helical" evidence="6">
    <location>
        <begin position="12"/>
        <end position="34"/>
    </location>
</feature>
<protein>
    <submittedName>
        <fullName evidence="7">Hemolysin-III related</fullName>
    </submittedName>
</protein>
<keyword evidence="5" id="KW-0479">Metal-binding</keyword>
<keyword evidence="2 6" id="KW-0812">Transmembrane</keyword>
<dbReference type="GO" id="GO:0046872">
    <property type="term" value="F:metal ion binding"/>
    <property type="evidence" value="ECO:0007669"/>
    <property type="project" value="UniProtKB-KW"/>
</dbReference>
<dbReference type="Pfam" id="PF03006">
    <property type="entry name" value="HlyIII"/>
    <property type="match status" value="1"/>
</dbReference>
<feature type="transmembrane region" description="Helical" evidence="6">
    <location>
        <begin position="136"/>
        <end position="155"/>
    </location>
</feature>
<keyword evidence="3 6" id="KW-1133">Transmembrane helix</keyword>
<feature type="transmembrane region" description="Helical" evidence="6">
    <location>
        <begin position="102"/>
        <end position="124"/>
    </location>
</feature>
<evidence type="ECO:0000313" key="8">
    <source>
        <dbReference type="Proteomes" id="UP000193200"/>
    </source>
</evidence>
<evidence type="ECO:0000256" key="6">
    <source>
        <dbReference type="SAM" id="Phobius"/>
    </source>
</evidence>
<dbReference type="OrthoDB" id="9813689at2"/>
<dbReference type="FunCoup" id="A0A1Y5TQE9">
    <property type="interactions" value="68"/>
</dbReference>
<comment type="subcellular location">
    <subcellularLocation>
        <location evidence="1">Membrane</location>
        <topology evidence="1">Multi-pass membrane protein</topology>
    </subcellularLocation>
</comment>
<keyword evidence="5" id="KW-0862">Zinc</keyword>
<reference evidence="7 8" key="1">
    <citation type="submission" date="2017-03" db="EMBL/GenBank/DDBJ databases">
        <authorList>
            <person name="Afonso C.L."/>
            <person name="Miller P.J."/>
            <person name="Scott M.A."/>
            <person name="Spackman E."/>
            <person name="Goraichik I."/>
            <person name="Dimitrov K.M."/>
            <person name="Suarez D.L."/>
            <person name="Swayne D.E."/>
        </authorList>
    </citation>
    <scope>NUCLEOTIDE SEQUENCE [LARGE SCALE GENOMIC DNA]</scope>
    <source>
        <strain evidence="7 8">CECT 7691</strain>
    </source>
</reference>